<organism evidence="1 2">
    <name type="scientific">Halolamina salifodinae</name>
    <dbReference type="NCBI Taxonomy" id="1202767"/>
    <lineage>
        <taxon>Archaea</taxon>
        <taxon>Methanobacteriati</taxon>
        <taxon>Methanobacteriota</taxon>
        <taxon>Stenosarchaea group</taxon>
        <taxon>Halobacteria</taxon>
        <taxon>Halobacteriales</taxon>
        <taxon>Haloferacaceae</taxon>
    </lineage>
</organism>
<dbReference type="RefSeq" id="WP_209492006.1">
    <property type="nucleotide sequence ID" value="NZ_JAGGLC010000004.1"/>
</dbReference>
<reference evidence="1" key="1">
    <citation type="submission" date="2021-03" db="EMBL/GenBank/DDBJ databases">
        <title>Genomic Encyclopedia of Type Strains, Phase IV (KMG-IV): sequencing the most valuable type-strain genomes for metagenomic binning, comparative biology and taxonomic classification.</title>
        <authorList>
            <person name="Goeker M."/>
        </authorList>
    </citation>
    <scope>NUCLEOTIDE SEQUENCE</scope>
    <source>
        <strain evidence="1">DSM 26232</strain>
    </source>
</reference>
<dbReference type="OrthoDB" id="306445at2157"/>
<dbReference type="Proteomes" id="UP000823736">
    <property type="component" value="Unassembled WGS sequence"/>
</dbReference>
<name>A0A8T4GWZ3_9EURY</name>
<evidence type="ECO:0000313" key="1">
    <source>
        <dbReference type="EMBL" id="MBP1987641.1"/>
    </source>
</evidence>
<gene>
    <name evidence="1" type="ORF">J2753_002142</name>
</gene>
<keyword evidence="2" id="KW-1185">Reference proteome</keyword>
<proteinExistence type="predicted"/>
<accession>A0A8T4GWZ3</accession>
<dbReference type="PROSITE" id="PS51257">
    <property type="entry name" value="PROKAR_LIPOPROTEIN"/>
    <property type="match status" value="1"/>
</dbReference>
<dbReference type="AlphaFoldDB" id="A0A8T4GWZ3"/>
<protein>
    <submittedName>
        <fullName evidence="1">Uncharacterized protein</fullName>
    </submittedName>
</protein>
<sequence length="199" mass="21996">MNRRSYLRTITVGSTTTLASLSGCAALSDPASEAKVKNEQTAPSEYNIDCELEMTNSRYSEDSPVQLKVSYTNIGTDRRISNCAPFVKSEQASLDASLWLCHPNQVEISEDNEKRWQVDTEVNPDQIPLGVCTLGDFNANDTISEQYYLLDNSNTMGYLTPGSYTWETAVVLAGNGPTPKDPSKVETESFTWGFTIELL</sequence>
<evidence type="ECO:0000313" key="2">
    <source>
        <dbReference type="Proteomes" id="UP000823736"/>
    </source>
</evidence>
<dbReference type="EMBL" id="JAGGLC010000004">
    <property type="protein sequence ID" value="MBP1987641.1"/>
    <property type="molecule type" value="Genomic_DNA"/>
</dbReference>
<comment type="caution">
    <text evidence="1">The sequence shown here is derived from an EMBL/GenBank/DDBJ whole genome shotgun (WGS) entry which is preliminary data.</text>
</comment>